<sequence length="85" mass="8403">PPPDAPASAPAPAPAPQRRPRRPEESAAALGALQSGTAAARFAARPNTGAVPAVPDDAPAATTADGATDDTGRDRNDDHEGGTAR</sequence>
<proteinExistence type="predicted"/>
<evidence type="ECO:0000256" key="1">
    <source>
        <dbReference type="SAM" id="MobiDB-lite"/>
    </source>
</evidence>
<accession>A0A243S9K6</accession>
<dbReference type="EMBL" id="NGFN01000016">
    <property type="protein sequence ID" value="OUD04322.1"/>
    <property type="molecule type" value="Genomic_DNA"/>
</dbReference>
<feature type="region of interest" description="Disordered" evidence="1">
    <location>
        <begin position="1"/>
        <end position="85"/>
    </location>
</feature>
<protein>
    <submittedName>
        <fullName evidence="2">Uncharacterized protein</fullName>
    </submittedName>
</protein>
<name>A0A243S9K6_9ACTN</name>
<organism evidence="2 3">
    <name type="scientific">Streptomyces swartbergensis</name>
    <dbReference type="NCBI Taxonomy" id="487165"/>
    <lineage>
        <taxon>Bacteria</taxon>
        <taxon>Bacillati</taxon>
        <taxon>Actinomycetota</taxon>
        <taxon>Actinomycetes</taxon>
        <taxon>Kitasatosporales</taxon>
        <taxon>Streptomycetaceae</taxon>
        <taxon>Streptomyces</taxon>
    </lineage>
</organism>
<feature type="compositionally biased region" description="Low complexity" evidence="1">
    <location>
        <begin position="48"/>
        <end position="66"/>
    </location>
</feature>
<dbReference type="AlphaFoldDB" id="A0A243S9K6"/>
<dbReference type="Proteomes" id="UP000195105">
    <property type="component" value="Unassembled WGS sequence"/>
</dbReference>
<gene>
    <name evidence="2" type="ORF">CA983_04750</name>
</gene>
<keyword evidence="3" id="KW-1185">Reference proteome</keyword>
<reference evidence="2 3" key="1">
    <citation type="submission" date="2017-05" db="EMBL/GenBank/DDBJ databases">
        <title>Biotechnological potential of actinobacteria isolated from South African environments.</title>
        <authorList>
            <person name="Le Roes-Hill M."/>
            <person name="Prins A."/>
            <person name="Durrell K.A."/>
        </authorList>
    </citation>
    <scope>NUCLEOTIDE SEQUENCE [LARGE SCALE GENOMIC DNA]</scope>
    <source>
        <strain evidence="2 3">HMC13</strain>
    </source>
</reference>
<evidence type="ECO:0000313" key="2">
    <source>
        <dbReference type="EMBL" id="OUD04322.1"/>
    </source>
</evidence>
<feature type="compositionally biased region" description="Basic and acidic residues" evidence="1">
    <location>
        <begin position="70"/>
        <end position="85"/>
    </location>
</feature>
<evidence type="ECO:0000313" key="3">
    <source>
        <dbReference type="Proteomes" id="UP000195105"/>
    </source>
</evidence>
<feature type="compositionally biased region" description="Pro residues" evidence="1">
    <location>
        <begin position="1"/>
        <end position="17"/>
    </location>
</feature>
<comment type="caution">
    <text evidence="2">The sequence shown here is derived from an EMBL/GenBank/DDBJ whole genome shotgun (WGS) entry which is preliminary data.</text>
</comment>
<feature type="non-terminal residue" evidence="2">
    <location>
        <position position="1"/>
    </location>
</feature>